<feature type="transmembrane region" description="Helical" evidence="1">
    <location>
        <begin position="64"/>
        <end position="86"/>
    </location>
</feature>
<dbReference type="GeneID" id="34525331"/>
<name>J7S6B3_HUIN7</name>
<dbReference type="RefSeq" id="XP_022463897.1">
    <property type="nucleotide sequence ID" value="XM_022607286.1"/>
</dbReference>
<evidence type="ECO:0000256" key="1">
    <source>
        <dbReference type="SAM" id="Phobius"/>
    </source>
</evidence>
<dbReference type="HOGENOM" id="CLU_081384_1_0_1"/>
<dbReference type="AlphaFoldDB" id="J7S6B3"/>
<organism evidence="2 3">
    <name type="scientific">Huiozyma naganishii (strain ATCC MYA-139 / BCRC 22969 / CBS 8797 / KCTC 17520 / NBRC 10181 / NCYC 3082 / Yp74L-3)</name>
    <name type="common">Yeast</name>
    <name type="synonym">Kazachstania naganishii</name>
    <dbReference type="NCBI Taxonomy" id="1071383"/>
    <lineage>
        <taxon>Eukaryota</taxon>
        <taxon>Fungi</taxon>
        <taxon>Dikarya</taxon>
        <taxon>Ascomycota</taxon>
        <taxon>Saccharomycotina</taxon>
        <taxon>Saccharomycetes</taxon>
        <taxon>Saccharomycetales</taxon>
        <taxon>Saccharomycetaceae</taxon>
        <taxon>Huiozyma</taxon>
    </lineage>
</organism>
<sequence length="229" mass="26565">MSALQSAIAEIQADPIVLPRDIYKSKTRHYIHELLHISYFKIGVLIYVLFLTSTVLMVQDTREYVLSAFMIIICAVGAVAIVVFIFRYHYLIRVFNSNTKILFLGEVVKHRPSLDPESWNAIADRMNQQFYSTEEWSTPYYFYDGQSCLEFFRSFVIGPKCNTQTLAQFANGFRPQGQTELEMNAVAAAYTNLATEDYELEKFKERALEVYLTAVDEYLEKQYPHLLDD</sequence>
<keyword evidence="3" id="KW-1185">Reference proteome</keyword>
<keyword evidence="1" id="KW-0472">Membrane</keyword>
<evidence type="ECO:0000313" key="2">
    <source>
        <dbReference type="EMBL" id="CCK69651.1"/>
    </source>
</evidence>
<dbReference type="InterPro" id="IPR001142">
    <property type="entry name" value="DUP/COS"/>
</dbReference>
<feature type="transmembrane region" description="Helical" evidence="1">
    <location>
        <begin position="34"/>
        <end position="58"/>
    </location>
</feature>
<dbReference type="OMA" id="CHEFFTT"/>
<evidence type="ECO:0000313" key="3">
    <source>
        <dbReference type="Proteomes" id="UP000006310"/>
    </source>
</evidence>
<gene>
    <name evidence="2" type="primary">KNAG0C05530</name>
    <name evidence="2" type="ordered locus">KNAG_0C05530</name>
</gene>
<keyword evidence="1" id="KW-0812">Transmembrane</keyword>
<dbReference type="eggNOG" id="ENOG502SAGH">
    <property type="taxonomic scope" value="Eukaryota"/>
</dbReference>
<accession>J7S6B3</accession>
<protein>
    <submittedName>
        <fullName evidence="2">Uncharacterized protein</fullName>
    </submittedName>
</protein>
<reference evidence="3" key="2">
    <citation type="submission" date="2012-08" db="EMBL/GenBank/DDBJ databases">
        <title>Genome sequence of Kazachstania naganishii.</title>
        <authorList>
            <person name="Gordon J.L."/>
            <person name="Armisen D."/>
            <person name="Proux-Wera E."/>
            <person name="OhEigeartaigh S.S."/>
            <person name="Byrne K.P."/>
            <person name="Wolfe K.H."/>
        </authorList>
    </citation>
    <scope>NUCLEOTIDE SEQUENCE [LARGE SCALE GENOMIC DNA]</scope>
    <source>
        <strain evidence="3">ATCC MYA-139 / BCRC 22969 / CBS 8797 / CCRC 22969 / KCTC 17520 / NBRC 10181 / NCYC 3082</strain>
    </source>
</reference>
<reference evidence="2 3" key="1">
    <citation type="journal article" date="2011" name="Proc. Natl. Acad. Sci. U.S.A.">
        <title>Evolutionary erosion of yeast sex chromosomes by mating-type switching accidents.</title>
        <authorList>
            <person name="Gordon J.L."/>
            <person name="Armisen D."/>
            <person name="Proux-Wera E."/>
            <person name="Oheigeartaigh S.S."/>
            <person name="Byrne K.P."/>
            <person name="Wolfe K.H."/>
        </authorList>
    </citation>
    <scope>NUCLEOTIDE SEQUENCE [LARGE SCALE GENOMIC DNA]</scope>
    <source>
        <strain evidence="3">ATCC MYA-139 / BCRC 22969 / CBS 8797 / CCRC 22969 / KCTC 17520 / NBRC 10181 / NCYC 3082</strain>
    </source>
</reference>
<dbReference type="OrthoDB" id="4054584at2759"/>
<dbReference type="EMBL" id="HE978316">
    <property type="protein sequence ID" value="CCK69651.1"/>
    <property type="molecule type" value="Genomic_DNA"/>
</dbReference>
<proteinExistence type="predicted"/>
<dbReference type="Pfam" id="PF00674">
    <property type="entry name" value="DUP"/>
    <property type="match status" value="1"/>
</dbReference>
<keyword evidence="1" id="KW-1133">Transmembrane helix</keyword>
<dbReference type="KEGG" id="kng:KNAG_0C05530"/>
<dbReference type="Proteomes" id="UP000006310">
    <property type="component" value="Chromosome 3"/>
</dbReference>